<dbReference type="Pfam" id="PF14204">
    <property type="entry name" value="Ribosomal_L18_c"/>
    <property type="match status" value="1"/>
</dbReference>
<feature type="domain" description="Large ribosomal subunit protein uL18 C-terminal eukaryotes" evidence="10">
    <location>
        <begin position="29"/>
        <end position="49"/>
    </location>
</feature>
<feature type="non-terminal residue" evidence="11">
    <location>
        <position position="50"/>
    </location>
</feature>
<dbReference type="EMBL" id="JOJR01014306">
    <property type="protein sequence ID" value="RCN25087.1"/>
    <property type="molecule type" value="Genomic_DNA"/>
</dbReference>
<evidence type="ECO:0000313" key="12">
    <source>
        <dbReference type="Proteomes" id="UP000252519"/>
    </source>
</evidence>
<dbReference type="OrthoDB" id="1618453at2759"/>
<dbReference type="AlphaFoldDB" id="A0A368F4G9"/>
<dbReference type="STRING" id="29170.A0A368F4G9"/>
<organism evidence="11 12">
    <name type="scientific">Ancylostoma caninum</name>
    <name type="common">Dog hookworm</name>
    <dbReference type="NCBI Taxonomy" id="29170"/>
    <lineage>
        <taxon>Eukaryota</taxon>
        <taxon>Metazoa</taxon>
        <taxon>Ecdysozoa</taxon>
        <taxon>Nematoda</taxon>
        <taxon>Chromadorea</taxon>
        <taxon>Rhabditida</taxon>
        <taxon>Rhabditina</taxon>
        <taxon>Rhabditomorpha</taxon>
        <taxon>Strongyloidea</taxon>
        <taxon>Ancylostomatidae</taxon>
        <taxon>Ancylostomatinae</taxon>
        <taxon>Ancylostoma</taxon>
    </lineage>
</organism>
<keyword evidence="7" id="KW-0687">Ribonucleoprotein</keyword>
<comment type="similarity">
    <text evidence="3">Belongs to the universal ribosomal protein uL18 family.</text>
</comment>
<keyword evidence="4" id="KW-0963">Cytoplasm</keyword>
<dbReference type="GO" id="GO:0003735">
    <property type="term" value="F:structural constituent of ribosome"/>
    <property type="evidence" value="ECO:0007669"/>
    <property type="project" value="InterPro"/>
</dbReference>
<keyword evidence="5" id="KW-0699">rRNA-binding</keyword>
<protein>
    <recommendedName>
        <fullName evidence="8">Large ribosomal subunit protein uL18</fullName>
    </recommendedName>
    <alternativeName>
        <fullName evidence="9">60S ribosomal protein L5</fullName>
    </alternativeName>
</protein>
<dbReference type="Gene3D" id="3.30.420.100">
    <property type="match status" value="1"/>
</dbReference>
<comment type="subcellular location">
    <subcellularLocation>
        <location evidence="2">Cytoplasm</location>
    </subcellularLocation>
</comment>
<keyword evidence="6" id="KW-0689">Ribosomal protein</keyword>
<name>A0A368F4G9_ANCCA</name>
<dbReference type="PANTHER" id="PTHR23410:SF12">
    <property type="entry name" value="LARGE RIBOSOMAL SUBUNIT PROTEIN UL18"/>
    <property type="match status" value="1"/>
</dbReference>
<dbReference type="InterPro" id="IPR005485">
    <property type="entry name" value="Rbsml_uL18_euk_arch"/>
</dbReference>
<comment type="caution">
    <text evidence="11">The sequence shown here is derived from an EMBL/GenBank/DDBJ whole genome shotgun (WGS) entry which is preliminary data.</text>
</comment>
<evidence type="ECO:0000256" key="5">
    <source>
        <dbReference type="ARBA" id="ARBA00022730"/>
    </source>
</evidence>
<gene>
    <name evidence="11" type="ORF">ANCCAN_29203</name>
</gene>
<sequence length="50" mass="5865">MRSLKEEDEDAYKRQFSHFIANGIDADNLEEMYKKGHAAIRANPDRRTKP</sequence>
<evidence type="ECO:0000256" key="3">
    <source>
        <dbReference type="ARBA" id="ARBA00007116"/>
    </source>
</evidence>
<dbReference type="PANTHER" id="PTHR23410">
    <property type="entry name" value="RIBOSOMAL PROTEIN L5-RELATED"/>
    <property type="match status" value="1"/>
</dbReference>
<dbReference type="GO" id="GO:0008097">
    <property type="term" value="F:5S rRNA binding"/>
    <property type="evidence" value="ECO:0007669"/>
    <property type="project" value="InterPro"/>
</dbReference>
<evidence type="ECO:0000259" key="10">
    <source>
        <dbReference type="Pfam" id="PF14204"/>
    </source>
</evidence>
<keyword evidence="12" id="KW-1185">Reference proteome</keyword>
<keyword evidence="5" id="KW-0694">RNA-binding</keyword>
<evidence type="ECO:0000256" key="6">
    <source>
        <dbReference type="ARBA" id="ARBA00022980"/>
    </source>
</evidence>
<comment type="function">
    <text evidence="1">Component of the ribosome, a large ribonucleoprotein complex responsible for the synthesis of proteins in the cell. The small ribosomal subunit (SSU) binds messenger RNAs (mRNAs) and translates the encoded message by selecting cognate aminoacyl-transfer RNA (tRNA) molecules. The large subunit (LSU) contains the ribosomal catalytic site termed the peptidyl transferase center (PTC), which catalyzes the formation of peptide bonds, thereby polymerizing the amino acids delivered by tRNAs into a polypeptide chain. The nascent polypeptides leave the ribosome through a tunnel in the LSU and interact with protein factors that function in enzymatic processing, targeting, and the membrane insertion of nascent chains at the exit of the ribosomal tunnel.</text>
</comment>
<dbReference type="GO" id="GO:0022625">
    <property type="term" value="C:cytosolic large ribosomal subunit"/>
    <property type="evidence" value="ECO:0007669"/>
    <property type="project" value="TreeGrafter"/>
</dbReference>
<proteinExistence type="inferred from homology"/>
<evidence type="ECO:0000256" key="4">
    <source>
        <dbReference type="ARBA" id="ARBA00022490"/>
    </source>
</evidence>
<accession>A0A368F4G9</accession>
<evidence type="ECO:0000313" key="11">
    <source>
        <dbReference type="EMBL" id="RCN25087.1"/>
    </source>
</evidence>
<evidence type="ECO:0000256" key="1">
    <source>
        <dbReference type="ARBA" id="ARBA00004021"/>
    </source>
</evidence>
<reference evidence="11 12" key="1">
    <citation type="submission" date="2014-10" db="EMBL/GenBank/DDBJ databases">
        <title>Draft genome of the hookworm Ancylostoma caninum.</title>
        <authorList>
            <person name="Mitreva M."/>
        </authorList>
    </citation>
    <scope>NUCLEOTIDE SEQUENCE [LARGE SCALE GENOMIC DNA]</scope>
    <source>
        <strain evidence="11 12">Baltimore</strain>
    </source>
</reference>
<evidence type="ECO:0000256" key="2">
    <source>
        <dbReference type="ARBA" id="ARBA00004496"/>
    </source>
</evidence>
<dbReference type="InterPro" id="IPR025607">
    <property type="entry name" value="Ribosomal_uL18_C_euk"/>
</dbReference>
<evidence type="ECO:0000256" key="9">
    <source>
        <dbReference type="ARBA" id="ARBA00035352"/>
    </source>
</evidence>
<evidence type="ECO:0000256" key="8">
    <source>
        <dbReference type="ARBA" id="ARBA00035197"/>
    </source>
</evidence>
<evidence type="ECO:0000256" key="7">
    <source>
        <dbReference type="ARBA" id="ARBA00023274"/>
    </source>
</evidence>
<dbReference type="GO" id="GO:0000027">
    <property type="term" value="P:ribosomal large subunit assembly"/>
    <property type="evidence" value="ECO:0007669"/>
    <property type="project" value="TreeGrafter"/>
</dbReference>
<dbReference type="Proteomes" id="UP000252519">
    <property type="component" value="Unassembled WGS sequence"/>
</dbReference>
<dbReference type="GO" id="GO:0006412">
    <property type="term" value="P:translation"/>
    <property type="evidence" value="ECO:0007669"/>
    <property type="project" value="InterPro"/>
</dbReference>